<dbReference type="Proteomes" id="UP001164539">
    <property type="component" value="Chromosome 7"/>
</dbReference>
<sequence>MFSPNWLSDFEEFLPEGLDRGNFGLWESPLEVTQDKTGEDRNQEVASQPFHPSVSSTQDDTLENIPKQGNETVGNHSTNGFGERKEFGTHQPIRGELQTFEDDSSHLSNSAHNVTSRSCEQEVSRDDLHNNIEPCHAQPEKLLSTKAIGEWKEFGSQLPTQGELQVTASTQSVDVASESIMDYTNEFTNNENFKSKEALIQWTREVGKEKWFCDCDKEI</sequence>
<name>A0ACC1XXT4_MELAZ</name>
<evidence type="ECO:0000313" key="1">
    <source>
        <dbReference type="EMBL" id="KAJ4715752.1"/>
    </source>
</evidence>
<protein>
    <submittedName>
        <fullName evidence="1">2-succinylbenzoate--CoA ligase, chloroplastic/peroxisomal isoform X1</fullName>
    </submittedName>
</protein>
<keyword evidence="1" id="KW-0436">Ligase</keyword>
<accession>A0ACC1XXT4</accession>
<gene>
    <name evidence="1" type="ORF">OWV82_014070</name>
</gene>
<organism evidence="1 2">
    <name type="scientific">Melia azedarach</name>
    <name type="common">Chinaberry tree</name>
    <dbReference type="NCBI Taxonomy" id="155640"/>
    <lineage>
        <taxon>Eukaryota</taxon>
        <taxon>Viridiplantae</taxon>
        <taxon>Streptophyta</taxon>
        <taxon>Embryophyta</taxon>
        <taxon>Tracheophyta</taxon>
        <taxon>Spermatophyta</taxon>
        <taxon>Magnoliopsida</taxon>
        <taxon>eudicotyledons</taxon>
        <taxon>Gunneridae</taxon>
        <taxon>Pentapetalae</taxon>
        <taxon>rosids</taxon>
        <taxon>malvids</taxon>
        <taxon>Sapindales</taxon>
        <taxon>Meliaceae</taxon>
        <taxon>Melia</taxon>
    </lineage>
</organism>
<dbReference type="EMBL" id="CM051400">
    <property type="protein sequence ID" value="KAJ4715752.1"/>
    <property type="molecule type" value="Genomic_DNA"/>
</dbReference>
<reference evidence="1 2" key="1">
    <citation type="journal article" date="2023" name="Science">
        <title>Complex scaffold remodeling in plant triterpene biosynthesis.</title>
        <authorList>
            <person name="De La Pena R."/>
            <person name="Hodgson H."/>
            <person name="Liu J.C."/>
            <person name="Stephenson M.J."/>
            <person name="Martin A.C."/>
            <person name="Owen C."/>
            <person name="Harkess A."/>
            <person name="Leebens-Mack J."/>
            <person name="Jimenez L.E."/>
            <person name="Osbourn A."/>
            <person name="Sattely E.S."/>
        </authorList>
    </citation>
    <scope>NUCLEOTIDE SEQUENCE [LARGE SCALE GENOMIC DNA]</scope>
    <source>
        <strain evidence="2">cv. JPN11</strain>
        <tissue evidence="1">Leaf</tissue>
    </source>
</reference>
<evidence type="ECO:0000313" key="2">
    <source>
        <dbReference type="Proteomes" id="UP001164539"/>
    </source>
</evidence>
<keyword evidence="2" id="KW-1185">Reference proteome</keyword>
<proteinExistence type="predicted"/>
<comment type="caution">
    <text evidence="1">The sequence shown here is derived from an EMBL/GenBank/DDBJ whole genome shotgun (WGS) entry which is preliminary data.</text>
</comment>